<dbReference type="NCBIfam" id="NF037995">
    <property type="entry name" value="TRAP_S1"/>
    <property type="match status" value="1"/>
</dbReference>
<dbReference type="Proteomes" id="UP000192418">
    <property type="component" value="Unassembled WGS sequence"/>
</dbReference>
<dbReference type="Gene3D" id="3.40.190.170">
    <property type="entry name" value="Bacterial extracellular solute-binding protein, family 7"/>
    <property type="match status" value="1"/>
</dbReference>
<keyword evidence="2" id="KW-0813">Transport</keyword>
<proteinExistence type="inferred from homology"/>
<evidence type="ECO:0000256" key="2">
    <source>
        <dbReference type="ARBA" id="ARBA00022448"/>
    </source>
</evidence>
<dbReference type="InterPro" id="IPR038404">
    <property type="entry name" value="TRAP_DctP_sf"/>
</dbReference>
<accession>A0A1W2CQS2</accession>
<dbReference type="STRING" id="1121400.SAMN02746065_11331"/>
<dbReference type="RefSeq" id="WP_139795816.1">
    <property type="nucleotide sequence ID" value="NZ_FWXY01000013.1"/>
</dbReference>
<gene>
    <name evidence="4" type="ORF">SAMN02746065_11331</name>
</gene>
<dbReference type="PANTHER" id="PTHR33376:SF7">
    <property type="entry name" value="C4-DICARBOXYLATE-BINDING PROTEIN DCTB"/>
    <property type="match status" value="1"/>
</dbReference>
<sequence>MIFIVILGKSLASNAPIVIRFSHVVAPNTPKGWGAKEFARRVNRELNGKVRVEVFANGTLYRDNEAIEALAAGDLEMAAPSSAKLMGIVPALQLFDMPFLFSDIQSVHNAMDGAIGEEMKEIFLNRNLGIRLLTFWDNAFKQFTCNVHPLLSPDDFKGLKFRIMSSDVLETQMKSLGATGLRLPFQEVYEVLKKGIVDGQENTASNIYTGNFHKVQQYLTFSNHGYLGYLVIINEAFWEKLPGHIQNKLTAILEDVTKNVRKKAQELDRQQSEQIKIYAKTHDRPGISTLNEYQKKNLQKAMLPVYKKFSTIVPERWVSSIKNM</sequence>
<dbReference type="OrthoDB" id="8690069at2"/>
<name>A0A1W2CQS2_9BACT</name>
<evidence type="ECO:0000256" key="3">
    <source>
        <dbReference type="ARBA" id="ARBA00022729"/>
    </source>
</evidence>
<dbReference type="PANTHER" id="PTHR33376">
    <property type="match status" value="1"/>
</dbReference>
<dbReference type="EMBL" id="FWXY01000013">
    <property type="protein sequence ID" value="SMC87304.1"/>
    <property type="molecule type" value="Genomic_DNA"/>
</dbReference>
<dbReference type="AlphaFoldDB" id="A0A1W2CQS2"/>
<dbReference type="NCBIfam" id="TIGR00787">
    <property type="entry name" value="dctP"/>
    <property type="match status" value="1"/>
</dbReference>
<dbReference type="PIRSF" id="PIRSF006470">
    <property type="entry name" value="DctB"/>
    <property type="match status" value="1"/>
</dbReference>
<dbReference type="InterPro" id="IPR004682">
    <property type="entry name" value="TRAP_DctP"/>
</dbReference>
<dbReference type="InterPro" id="IPR018389">
    <property type="entry name" value="DctP_fam"/>
</dbReference>
<comment type="similarity">
    <text evidence="1">Belongs to the bacterial solute-binding protein 7 family.</text>
</comment>
<organism evidence="4 5">
    <name type="scientific">Desulfocicer vacuolatum DSM 3385</name>
    <dbReference type="NCBI Taxonomy" id="1121400"/>
    <lineage>
        <taxon>Bacteria</taxon>
        <taxon>Pseudomonadati</taxon>
        <taxon>Thermodesulfobacteriota</taxon>
        <taxon>Desulfobacteria</taxon>
        <taxon>Desulfobacterales</taxon>
        <taxon>Desulfobacteraceae</taxon>
        <taxon>Desulfocicer</taxon>
    </lineage>
</organism>
<dbReference type="Pfam" id="PF03480">
    <property type="entry name" value="DctP"/>
    <property type="match status" value="1"/>
</dbReference>
<evidence type="ECO:0000313" key="4">
    <source>
        <dbReference type="EMBL" id="SMC87304.1"/>
    </source>
</evidence>
<evidence type="ECO:0000313" key="5">
    <source>
        <dbReference type="Proteomes" id="UP000192418"/>
    </source>
</evidence>
<evidence type="ECO:0000256" key="1">
    <source>
        <dbReference type="ARBA" id="ARBA00009023"/>
    </source>
</evidence>
<dbReference type="GO" id="GO:0030288">
    <property type="term" value="C:outer membrane-bounded periplasmic space"/>
    <property type="evidence" value="ECO:0007669"/>
    <property type="project" value="InterPro"/>
</dbReference>
<keyword evidence="3" id="KW-0732">Signal</keyword>
<protein>
    <submittedName>
        <fullName evidence="4">C4-dicarboxylate-binding protein DctP</fullName>
    </submittedName>
</protein>
<dbReference type="GO" id="GO:0055085">
    <property type="term" value="P:transmembrane transport"/>
    <property type="evidence" value="ECO:0007669"/>
    <property type="project" value="InterPro"/>
</dbReference>
<keyword evidence="5" id="KW-1185">Reference proteome</keyword>
<reference evidence="4 5" key="1">
    <citation type="submission" date="2017-04" db="EMBL/GenBank/DDBJ databases">
        <authorList>
            <person name="Afonso C.L."/>
            <person name="Miller P.J."/>
            <person name="Scott M.A."/>
            <person name="Spackman E."/>
            <person name="Goraichik I."/>
            <person name="Dimitrov K.M."/>
            <person name="Suarez D.L."/>
            <person name="Swayne D.E."/>
        </authorList>
    </citation>
    <scope>NUCLEOTIDE SEQUENCE [LARGE SCALE GENOMIC DNA]</scope>
    <source>
        <strain evidence="4 5">DSM 3385</strain>
    </source>
</reference>